<dbReference type="SUPFAM" id="SSF55021">
    <property type="entry name" value="ACT-like"/>
    <property type="match status" value="1"/>
</dbReference>
<proteinExistence type="inferred from homology"/>
<name>A0A1V4HMS6_9BACL</name>
<evidence type="ECO:0000256" key="11">
    <source>
        <dbReference type="PIRNR" id="PIRNR036692"/>
    </source>
</evidence>
<organism evidence="14 15">
    <name type="scientific">Paenibacillus ferrarius</name>
    <dbReference type="NCBI Taxonomy" id="1469647"/>
    <lineage>
        <taxon>Bacteria</taxon>
        <taxon>Bacillati</taxon>
        <taxon>Bacillota</taxon>
        <taxon>Bacilli</taxon>
        <taxon>Bacillales</taxon>
        <taxon>Paenibacillaceae</taxon>
        <taxon>Paenibacillus</taxon>
    </lineage>
</organism>
<dbReference type="InterPro" id="IPR045865">
    <property type="entry name" value="ACT-like_dom_sf"/>
</dbReference>
<comment type="cofactor">
    <cofactor evidence="1 12">
        <name>[4Fe-4S] cluster</name>
        <dbReference type="ChEBI" id="CHEBI:49883"/>
    </cofactor>
</comment>
<dbReference type="PANTHER" id="PTHR30182">
    <property type="entry name" value="L-SERINE DEHYDRATASE"/>
    <property type="match status" value="1"/>
</dbReference>
<keyword evidence="7 11" id="KW-0408">Iron</keyword>
<evidence type="ECO:0000256" key="4">
    <source>
        <dbReference type="ARBA" id="ARBA00022432"/>
    </source>
</evidence>
<evidence type="ECO:0000256" key="9">
    <source>
        <dbReference type="ARBA" id="ARBA00023239"/>
    </source>
</evidence>
<evidence type="ECO:0000256" key="7">
    <source>
        <dbReference type="ARBA" id="ARBA00023004"/>
    </source>
</evidence>
<comment type="catalytic activity">
    <reaction evidence="10 11 12">
        <text>L-serine = pyruvate + NH4(+)</text>
        <dbReference type="Rhea" id="RHEA:19169"/>
        <dbReference type="ChEBI" id="CHEBI:15361"/>
        <dbReference type="ChEBI" id="CHEBI:28938"/>
        <dbReference type="ChEBI" id="CHEBI:33384"/>
        <dbReference type="EC" id="4.3.1.17"/>
    </reaction>
</comment>
<comment type="caution">
    <text evidence="14">The sequence shown here is derived from an EMBL/GenBank/DDBJ whole genome shotgun (WGS) entry which is preliminary data.</text>
</comment>
<evidence type="ECO:0000256" key="8">
    <source>
        <dbReference type="ARBA" id="ARBA00023014"/>
    </source>
</evidence>
<dbReference type="UniPathway" id="UPA00138"/>
<dbReference type="InterPro" id="IPR004643">
    <property type="entry name" value="Fe-S_L-Ser_bsu"/>
</dbReference>
<evidence type="ECO:0000313" key="15">
    <source>
        <dbReference type="Proteomes" id="UP000190626"/>
    </source>
</evidence>
<dbReference type="OrthoDB" id="9813137at2"/>
<accession>A0A1V4HMS6</accession>
<dbReference type="STRING" id="1469647.BC351_21895"/>
<comment type="similarity">
    <text evidence="3 11 12">Belongs to the iron-sulfur dependent L-serine dehydratase family.</text>
</comment>
<evidence type="ECO:0000256" key="6">
    <source>
        <dbReference type="ARBA" id="ARBA00022723"/>
    </source>
</evidence>
<dbReference type="Gene3D" id="3.30.1330.90">
    <property type="entry name" value="D-3-phosphoglycerate dehydrogenase, domain 3"/>
    <property type="match status" value="1"/>
</dbReference>
<evidence type="ECO:0000259" key="13">
    <source>
        <dbReference type="PROSITE" id="PS51671"/>
    </source>
</evidence>
<dbReference type="CDD" id="cd04879">
    <property type="entry name" value="ACT_3PGDH-like"/>
    <property type="match status" value="1"/>
</dbReference>
<dbReference type="InterPro" id="IPR051318">
    <property type="entry name" value="Fe-S_L-Ser"/>
</dbReference>
<dbReference type="PROSITE" id="PS51671">
    <property type="entry name" value="ACT"/>
    <property type="match status" value="1"/>
</dbReference>
<dbReference type="InterPro" id="IPR005131">
    <property type="entry name" value="Ser_deHydtase_bsu"/>
</dbReference>
<keyword evidence="5 11" id="KW-0004">4Fe-4S</keyword>
<dbReference type="GO" id="GO:0051539">
    <property type="term" value="F:4 iron, 4 sulfur cluster binding"/>
    <property type="evidence" value="ECO:0007669"/>
    <property type="project" value="UniProtKB-UniRule"/>
</dbReference>
<dbReference type="Gene3D" id="3.30.70.260">
    <property type="match status" value="1"/>
</dbReference>
<dbReference type="SUPFAM" id="SSF143548">
    <property type="entry name" value="Serine metabolism enzymes domain"/>
    <property type="match status" value="1"/>
</dbReference>
<keyword evidence="6 11" id="KW-0479">Metal-binding</keyword>
<dbReference type="GO" id="GO:0006094">
    <property type="term" value="P:gluconeogenesis"/>
    <property type="evidence" value="ECO:0007669"/>
    <property type="project" value="UniProtKB-UniRule"/>
</dbReference>
<evidence type="ECO:0000256" key="3">
    <source>
        <dbReference type="ARBA" id="ARBA00008636"/>
    </source>
</evidence>
<evidence type="ECO:0000256" key="2">
    <source>
        <dbReference type="ARBA" id="ARBA00004742"/>
    </source>
</evidence>
<dbReference type="PIRSF" id="PIRSF036692">
    <property type="entry name" value="SDH_B"/>
    <property type="match status" value="1"/>
</dbReference>
<dbReference type="Pfam" id="PF03315">
    <property type="entry name" value="SDH_beta"/>
    <property type="match status" value="1"/>
</dbReference>
<sequence>MRFKDVFSIIGPDMIGPSSSHTAGAVRIGLAARQLFGRLPQRAEFYLYGSFAETYQGHGTDVALAAGLLGWGTDNERIPQALTAAEELGVELVFIPSQGIVGHPNTVRICLKAEGIADLRVLGTSIGGGNIEIVGIDDFDVRFSASFPTMVITHSDRVGMLAEITACFSQNGVNIGSMDVDRRSRSGEALTVIEADSSFPEELVQAISAIKADLSMRILDLS</sequence>
<dbReference type="Pfam" id="PF01842">
    <property type="entry name" value="ACT"/>
    <property type="match status" value="1"/>
</dbReference>
<protein>
    <recommendedName>
        <fullName evidence="11">L-serine deaminase</fullName>
    </recommendedName>
</protein>
<reference evidence="15" key="1">
    <citation type="submission" date="2016-07" db="EMBL/GenBank/DDBJ databases">
        <authorList>
            <person name="Florea S."/>
            <person name="Webb J.S."/>
            <person name="Jaromczyk J."/>
            <person name="Schardl C.L."/>
        </authorList>
    </citation>
    <scope>NUCLEOTIDE SEQUENCE [LARGE SCALE GENOMIC DNA]</scope>
    <source>
        <strain evidence="15">CY1</strain>
    </source>
</reference>
<dbReference type="InterPro" id="IPR002912">
    <property type="entry name" value="ACT_dom"/>
</dbReference>
<dbReference type="GO" id="GO:0046872">
    <property type="term" value="F:metal ion binding"/>
    <property type="evidence" value="ECO:0007669"/>
    <property type="project" value="UniProtKB-UniRule"/>
</dbReference>
<evidence type="ECO:0000256" key="12">
    <source>
        <dbReference type="RuleBase" id="RU366059"/>
    </source>
</evidence>
<feature type="domain" description="ACT" evidence="13">
    <location>
        <begin position="149"/>
        <end position="222"/>
    </location>
</feature>
<dbReference type="InterPro" id="IPR029009">
    <property type="entry name" value="ASB_dom_sf"/>
</dbReference>
<dbReference type="Proteomes" id="UP000190626">
    <property type="component" value="Unassembled WGS sequence"/>
</dbReference>
<keyword evidence="9 11" id="KW-0456">Lyase</keyword>
<evidence type="ECO:0000256" key="1">
    <source>
        <dbReference type="ARBA" id="ARBA00001966"/>
    </source>
</evidence>
<keyword evidence="8 11" id="KW-0411">Iron-sulfur</keyword>
<dbReference type="PANTHER" id="PTHR30182:SF12">
    <property type="entry name" value="L-SERINE DEHYDRATASE, BETA CHAIN-RELATED"/>
    <property type="match status" value="1"/>
</dbReference>
<evidence type="ECO:0000256" key="10">
    <source>
        <dbReference type="ARBA" id="ARBA00049406"/>
    </source>
</evidence>
<dbReference type="EMBL" id="MBTG01000008">
    <property type="protein sequence ID" value="OPH58990.1"/>
    <property type="molecule type" value="Genomic_DNA"/>
</dbReference>
<gene>
    <name evidence="14" type="ORF">BC351_21895</name>
</gene>
<dbReference type="AlphaFoldDB" id="A0A1V4HMS6"/>
<keyword evidence="4 11" id="KW-0312">Gluconeogenesis</keyword>
<evidence type="ECO:0000313" key="14">
    <source>
        <dbReference type="EMBL" id="OPH58990.1"/>
    </source>
</evidence>
<dbReference type="NCBIfam" id="TIGR00719">
    <property type="entry name" value="sda_beta"/>
    <property type="match status" value="1"/>
</dbReference>
<comment type="pathway">
    <text evidence="2 11">Carbohydrate biosynthesis; gluconeogenesis.</text>
</comment>
<keyword evidence="15" id="KW-1185">Reference proteome</keyword>
<dbReference type="GO" id="GO:0003941">
    <property type="term" value="F:L-serine ammonia-lyase activity"/>
    <property type="evidence" value="ECO:0007669"/>
    <property type="project" value="UniProtKB-UniRule"/>
</dbReference>
<dbReference type="RefSeq" id="WP_079411387.1">
    <property type="nucleotide sequence ID" value="NZ_MBTG01000008.1"/>
</dbReference>
<evidence type="ECO:0000256" key="5">
    <source>
        <dbReference type="ARBA" id="ARBA00022485"/>
    </source>
</evidence>